<sequence length="410" mass="43543">MLVSIVIAALSALPAISAQDVSSSATRCTTRFGYYPLPTGTAAVPTWFKFTTTTNVFEVTYTTRDSVTITPSATTFTDVVTTTAVFSVTTTSVPAPTTIPTPAGFLPLVAFNPAGPTAVGSSRFRRYDLQGRDAETALELVRRQTAANSTGGYQVDRNGQSADIYRKYPQQVNCRVSVTVNSTRVTIVTGLPETFIVPATAVGVTSTSTVSVTTTIEVVAPRVTKYAACLENNVVNSISGTTGNPLVFDRVIYRPAEGFRVENELLVNTTNPENCCIACQNTAFCAGSFYVPSKSECHLRLTQAPAPTVPGPTLPAPYSMYNDTMPTYPTASGVAPTGTSALVPFPSTTAGPNTCAAGSRSLYLGTIQGQEDFPLEYALSFSNGPCGRLSVWPIPIREDLDTSLEDPQRI</sequence>
<protein>
    <recommendedName>
        <fullName evidence="4">Apple domain-containing protein</fullName>
    </recommendedName>
</protein>
<feature type="chain" id="PRO_5035419107" description="Apple domain-containing protein" evidence="1">
    <location>
        <begin position="19"/>
        <end position="410"/>
    </location>
</feature>
<dbReference type="OrthoDB" id="5428787at2759"/>
<comment type="caution">
    <text evidence="2">The sequence shown here is derived from an EMBL/GenBank/DDBJ whole genome shotgun (WGS) entry which is preliminary data.</text>
</comment>
<dbReference type="AlphaFoldDB" id="A0A8K0VY39"/>
<evidence type="ECO:0000313" key="3">
    <source>
        <dbReference type="Proteomes" id="UP000813461"/>
    </source>
</evidence>
<organism evidence="2 3">
    <name type="scientific">Paraphoma chrysanthemicola</name>
    <dbReference type="NCBI Taxonomy" id="798071"/>
    <lineage>
        <taxon>Eukaryota</taxon>
        <taxon>Fungi</taxon>
        <taxon>Dikarya</taxon>
        <taxon>Ascomycota</taxon>
        <taxon>Pezizomycotina</taxon>
        <taxon>Dothideomycetes</taxon>
        <taxon>Pleosporomycetidae</taxon>
        <taxon>Pleosporales</taxon>
        <taxon>Pleosporineae</taxon>
        <taxon>Phaeosphaeriaceae</taxon>
        <taxon>Paraphoma</taxon>
    </lineage>
</organism>
<dbReference type="Proteomes" id="UP000813461">
    <property type="component" value="Unassembled WGS sequence"/>
</dbReference>
<name>A0A8K0VY39_9PLEO</name>
<evidence type="ECO:0008006" key="4">
    <source>
        <dbReference type="Google" id="ProtNLM"/>
    </source>
</evidence>
<evidence type="ECO:0000256" key="1">
    <source>
        <dbReference type="SAM" id="SignalP"/>
    </source>
</evidence>
<proteinExistence type="predicted"/>
<keyword evidence="1" id="KW-0732">Signal</keyword>
<reference evidence="2" key="1">
    <citation type="journal article" date="2021" name="Nat. Commun.">
        <title>Genetic determinants of endophytism in the Arabidopsis root mycobiome.</title>
        <authorList>
            <person name="Mesny F."/>
            <person name="Miyauchi S."/>
            <person name="Thiergart T."/>
            <person name="Pickel B."/>
            <person name="Atanasova L."/>
            <person name="Karlsson M."/>
            <person name="Huettel B."/>
            <person name="Barry K.W."/>
            <person name="Haridas S."/>
            <person name="Chen C."/>
            <person name="Bauer D."/>
            <person name="Andreopoulos W."/>
            <person name="Pangilinan J."/>
            <person name="LaButti K."/>
            <person name="Riley R."/>
            <person name="Lipzen A."/>
            <person name="Clum A."/>
            <person name="Drula E."/>
            <person name="Henrissat B."/>
            <person name="Kohler A."/>
            <person name="Grigoriev I.V."/>
            <person name="Martin F.M."/>
            <person name="Hacquard S."/>
        </authorList>
    </citation>
    <scope>NUCLEOTIDE SEQUENCE</scope>
    <source>
        <strain evidence="2">MPI-SDFR-AT-0120</strain>
    </source>
</reference>
<gene>
    <name evidence="2" type="ORF">FB567DRAFT_442322</name>
</gene>
<accession>A0A8K0VY39</accession>
<keyword evidence="3" id="KW-1185">Reference proteome</keyword>
<feature type="signal peptide" evidence="1">
    <location>
        <begin position="1"/>
        <end position="18"/>
    </location>
</feature>
<dbReference type="EMBL" id="JAGMVJ010000009">
    <property type="protein sequence ID" value="KAH7087432.1"/>
    <property type="molecule type" value="Genomic_DNA"/>
</dbReference>
<evidence type="ECO:0000313" key="2">
    <source>
        <dbReference type="EMBL" id="KAH7087432.1"/>
    </source>
</evidence>